<sequence>MLSFQIDQHRFNCRAAAIIERDGMVLLHRVEGDDFWTLPGGRVEAGEDAAHTVEREMLEELGIAVTAGPLRCLVENFFEYQSQPNHELGLYFLAQPADPAQLQPGTGMLEGREGHLRLEFAWFTRQQLAQLVVLPGCLYDILLSGDDRFQHIVNRDAPGT</sequence>
<dbReference type="CDD" id="cd04688">
    <property type="entry name" value="NUDIX_Hydrolase"/>
    <property type="match status" value="1"/>
</dbReference>
<accession>A0A1W1XWJ5</accession>
<dbReference type="AlphaFoldDB" id="A0A1W1XWJ5"/>
<protein>
    <submittedName>
        <fullName evidence="5">ADP-ribose pyrophosphatase YjhB, NUDIX family</fullName>
    </submittedName>
</protein>
<comment type="similarity">
    <text evidence="3">Belongs to the Nudix hydrolase family.</text>
</comment>
<gene>
    <name evidence="5" type="ORF">SAMN02745857_03015</name>
</gene>
<keyword evidence="2 3" id="KW-0378">Hydrolase</keyword>
<dbReference type="GO" id="GO:0016787">
    <property type="term" value="F:hydrolase activity"/>
    <property type="evidence" value="ECO:0007669"/>
    <property type="project" value="UniProtKB-KW"/>
</dbReference>
<comment type="cofactor">
    <cofactor evidence="1">
        <name>Mg(2+)</name>
        <dbReference type="ChEBI" id="CHEBI:18420"/>
    </cofactor>
</comment>
<dbReference type="SUPFAM" id="SSF55811">
    <property type="entry name" value="Nudix"/>
    <property type="match status" value="1"/>
</dbReference>
<dbReference type="STRING" id="1121001.SAMN02745857_03015"/>
<dbReference type="OrthoDB" id="9804442at2"/>
<reference evidence="5 6" key="1">
    <citation type="submission" date="2017-04" db="EMBL/GenBank/DDBJ databases">
        <authorList>
            <person name="Afonso C.L."/>
            <person name="Miller P.J."/>
            <person name="Scott M.A."/>
            <person name="Spackman E."/>
            <person name="Goraichik I."/>
            <person name="Dimitrov K.M."/>
            <person name="Suarez D.L."/>
            <person name="Swayne D.E."/>
        </authorList>
    </citation>
    <scope>NUCLEOTIDE SEQUENCE [LARGE SCALE GENOMIC DNA]</scope>
    <source>
        <strain evidence="5 6">DSM 23236</strain>
    </source>
</reference>
<dbReference type="PRINTS" id="PR00502">
    <property type="entry name" value="NUDIXFAMILY"/>
</dbReference>
<keyword evidence="6" id="KW-1185">Reference proteome</keyword>
<dbReference type="Gene3D" id="3.90.79.10">
    <property type="entry name" value="Nucleoside Triphosphate Pyrophosphohydrolase"/>
    <property type="match status" value="1"/>
</dbReference>
<dbReference type="Proteomes" id="UP000192761">
    <property type="component" value="Unassembled WGS sequence"/>
</dbReference>
<dbReference type="EMBL" id="FWXD01000019">
    <property type="protein sequence ID" value="SMC27901.1"/>
    <property type="molecule type" value="Genomic_DNA"/>
</dbReference>
<proteinExistence type="inferred from homology"/>
<dbReference type="PROSITE" id="PS51462">
    <property type="entry name" value="NUDIX"/>
    <property type="match status" value="1"/>
</dbReference>
<dbReference type="PANTHER" id="PTHR43046:SF14">
    <property type="entry name" value="MUTT_NUDIX FAMILY PROTEIN"/>
    <property type="match status" value="1"/>
</dbReference>
<dbReference type="InterPro" id="IPR000086">
    <property type="entry name" value="NUDIX_hydrolase_dom"/>
</dbReference>
<dbReference type="Pfam" id="PF00293">
    <property type="entry name" value="NUDIX"/>
    <property type="match status" value="1"/>
</dbReference>
<evidence type="ECO:0000313" key="6">
    <source>
        <dbReference type="Proteomes" id="UP000192761"/>
    </source>
</evidence>
<dbReference type="InterPro" id="IPR020084">
    <property type="entry name" value="NUDIX_hydrolase_CS"/>
</dbReference>
<organism evidence="5 6">
    <name type="scientific">Andreprevotia lacus DSM 23236</name>
    <dbReference type="NCBI Taxonomy" id="1121001"/>
    <lineage>
        <taxon>Bacteria</taxon>
        <taxon>Pseudomonadati</taxon>
        <taxon>Pseudomonadota</taxon>
        <taxon>Betaproteobacteria</taxon>
        <taxon>Neisseriales</taxon>
        <taxon>Chitinibacteraceae</taxon>
        <taxon>Andreprevotia</taxon>
    </lineage>
</organism>
<dbReference type="PROSITE" id="PS00893">
    <property type="entry name" value="NUDIX_BOX"/>
    <property type="match status" value="1"/>
</dbReference>
<name>A0A1W1XWJ5_9NEIS</name>
<dbReference type="RefSeq" id="WP_084091681.1">
    <property type="nucleotide sequence ID" value="NZ_FWXD01000019.1"/>
</dbReference>
<evidence type="ECO:0000313" key="5">
    <source>
        <dbReference type="EMBL" id="SMC27901.1"/>
    </source>
</evidence>
<evidence type="ECO:0000256" key="2">
    <source>
        <dbReference type="ARBA" id="ARBA00022801"/>
    </source>
</evidence>
<evidence type="ECO:0000256" key="3">
    <source>
        <dbReference type="RuleBase" id="RU003476"/>
    </source>
</evidence>
<dbReference type="InterPro" id="IPR015797">
    <property type="entry name" value="NUDIX_hydrolase-like_dom_sf"/>
</dbReference>
<evidence type="ECO:0000259" key="4">
    <source>
        <dbReference type="PROSITE" id="PS51462"/>
    </source>
</evidence>
<evidence type="ECO:0000256" key="1">
    <source>
        <dbReference type="ARBA" id="ARBA00001946"/>
    </source>
</evidence>
<dbReference type="InterPro" id="IPR020476">
    <property type="entry name" value="Nudix_hydrolase"/>
</dbReference>
<dbReference type="PANTHER" id="PTHR43046">
    <property type="entry name" value="GDP-MANNOSE MANNOSYL HYDROLASE"/>
    <property type="match status" value="1"/>
</dbReference>
<feature type="domain" description="Nudix hydrolase" evidence="4">
    <location>
        <begin position="9"/>
        <end position="145"/>
    </location>
</feature>